<dbReference type="EMBL" id="JFKE01000010">
    <property type="protein sequence ID" value="KAJ54205.1"/>
    <property type="molecule type" value="Genomic_DNA"/>
</dbReference>
<dbReference type="Gene3D" id="3.40.50.1820">
    <property type="entry name" value="alpha/beta hydrolase"/>
    <property type="match status" value="1"/>
</dbReference>
<dbReference type="AlphaFoldDB" id="A0A037ZHA7"/>
<sequence>MPLVKINAVGTSIVSPTGVAPEPLLHRAIADSPRHTPIVIMVHGFKFSPRRKGRNPHNHILSPAPESRDRKAISWPRHLGFTGKPGEGVALAFGWQADGDIWRAYDTAQNAGVALADLCILLQEMAPHRPIHFFAHSLGARVALAALRALPAHSIDRMVLMAPAELSRTACAAMNSPAGQTAQVLAITSRENDLFDFLFEGLVGLSHGPDRTLTHATRGTPPNLATLQIDHPQTLAALGDLGHRVAPSRRKICHWSPYLRPGMFPLYRAFLSGKLPFNALKNCQRSAQSPRWSRLLPALQAATLLPAAGKSPS</sequence>
<dbReference type="STRING" id="1454373.ACMU_03725"/>
<name>A0A037ZHA7_9RHOB</name>
<comment type="caution">
    <text evidence="1">The sequence shown here is derived from an EMBL/GenBank/DDBJ whole genome shotgun (WGS) entry which is preliminary data.</text>
</comment>
<dbReference type="InterPro" id="IPR029058">
    <property type="entry name" value="AB_hydrolase_fold"/>
</dbReference>
<dbReference type="SUPFAM" id="SSF53474">
    <property type="entry name" value="alpha/beta-Hydrolases"/>
    <property type="match status" value="1"/>
</dbReference>
<reference evidence="1 2" key="1">
    <citation type="submission" date="2014-03" db="EMBL/GenBank/DDBJ databases">
        <title>Draft Genome Sequence of Actibacterium mucosum KCTC 23349, a Marine Alphaproteobacterium with Complex Ionic Requirements Isolated from Mediterranean Seawater at Malvarrosa Beach, Valencia, Spain.</title>
        <authorList>
            <person name="Arahal D.R."/>
            <person name="Shao Z."/>
            <person name="Lai Q."/>
            <person name="Pujalte M.J."/>
        </authorList>
    </citation>
    <scope>NUCLEOTIDE SEQUENCE [LARGE SCALE GENOMIC DNA]</scope>
    <source>
        <strain evidence="1 2">KCTC 23349</strain>
    </source>
</reference>
<gene>
    <name evidence="1" type="ORF">ACMU_03725</name>
</gene>
<evidence type="ECO:0000313" key="1">
    <source>
        <dbReference type="EMBL" id="KAJ54205.1"/>
    </source>
</evidence>
<dbReference type="OrthoDB" id="7303283at2"/>
<evidence type="ECO:0000313" key="2">
    <source>
        <dbReference type="Proteomes" id="UP000026249"/>
    </source>
</evidence>
<dbReference type="Proteomes" id="UP000026249">
    <property type="component" value="Unassembled WGS sequence"/>
</dbReference>
<organism evidence="1 2">
    <name type="scientific">Actibacterium mucosum KCTC 23349</name>
    <dbReference type="NCBI Taxonomy" id="1454373"/>
    <lineage>
        <taxon>Bacteria</taxon>
        <taxon>Pseudomonadati</taxon>
        <taxon>Pseudomonadota</taxon>
        <taxon>Alphaproteobacteria</taxon>
        <taxon>Rhodobacterales</taxon>
        <taxon>Roseobacteraceae</taxon>
        <taxon>Actibacterium</taxon>
    </lineage>
</organism>
<dbReference type="RefSeq" id="WP_035262234.1">
    <property type="nucleotide sequence ID" value="NZ_JFKE01000010.1"/>
</dbReference>
<accession>A0A037ZHA7</accession>
<keyword evidence="2" id="KW-1185">Reference proteome</keyword>
<protein>
    <submittedName>
        <fullName evidence="1">Uncharacterized protein</fullName>
    </submittedName>
</protein>
<proteinExistence type="predicted"/>